<dbReference type="Gene3D" id="3.60.20.40">
    <property type="match status" value="1"/>
</dbReference>
<gene>
    <name evidence="1" type="ORF">HMPREF1863_00609</name>
</gene>
<evidence type="ECO:0000313" key="1">
    <source>
        <dbReference type="EMBL" id="KXB67419.1"/>
    </source>
</evidence>
<dbReference type="InterPro" id="IPR052896">
    <property type="entry name" value="GGT-like_enzyme"/>
</dbReference>
<dbReference type="GO" id="GO:0016740">
    <property type="term" value="F:transferase activity"/>
    <property type="evidence" value="ECO:0007669"/>
    <property type="project" value="UniProtKB-KW"/>
</dbReference>
<dbReference type="SUPFAM" id="SSF56235">
    <property type="entry name" value="N-terminal nucleophile aminohydrolases (Ntn hydrolases)"/>
    <property type="match status" value="1"/>
</dbReference>
<organism evidence="1 2">
    <name type="scientific">Aedoeadaptatus coxii</name>
    <dbReference type="NCBI Taxonomy" id="755172"/>
    <lineage>
        <taxon>Bacteria</taxon>
        <taxon>Bacillati</taxon>
        <taxon>Bacillota</taxon>
        <taxon>Tissierellia</taxon>
        <taxon>Tissierellales</taxon>
        <taxon>Peptoniphilaceae</taxon>
        <taxon>Aedoeadaptatus</taxon>
    </lineage>
</organism>
<dbReference type="Proteomes" id="UP000070442">
    <property type="component" value="Unassembled WGS sequence"/>
</dbReference>
<keyword evidence="1" id="KW-0808">Transferase</keyword>
<dbReference type="PANTHER" id="PTHR43881">
    <property type="entry name" value="GAMMA-GLUTAMYLTRANSPEPTIDASE (AFU_ORTHOLOGUE AFUA_4G13580)"/>
    <property type="match status" value="1"/>
</dbReference>
<dbReference type="Pfam" id="PF01019">
    <property type="entry name" value="G_glu_transpept"/>
    <property type="match status" value="1"/>
</dbReference>
<reference evidence="2" key="1">
    <citation type="submission" date="2016-01" db="EMBL/GenBank/DDBJ databases">
        <authorList>
            <person name="Mitreva M."/>
            <person name="Pepin K.H."/>
            <person name="Mihindukulasuriya K.A."/>
            <person name="Fulton R."/>
            <person name="Fronick C."/>
            <person name="O'Laughlin M."/>
            <person name="Miner T."/>
            <person name="Herter B."/>
            <person name="Rosa B.A."/>
            <person name="Cordes M."/>
            <person name="Tomlinson C."/>
            <person name="Wollam A."/>
            <person name="Palsikar V.B."/>
            <person name="Mardis E.R."/>
            <person name="Wilson R.K."/>
        </authorList>
    </citation>
    <scope>NUCLEOTIDE SEQUENCE [LARGE SCALE GENOMIC DNA]</scope>
    <source>
        <strain evidence="2">DNF00729</strain>
    </source>
</reference>
<dbReference type="STRING" id="755172.HMPREF1863_00609"/>
<dbReference type="PATRIC" id="fig|755172.3.peg.581"/>
<sequence>MYQDYPYPSKRTVTYGKAMVLASNPSAAKAGEFVLRKGGNAVDAAIAVAAAQTVVEPTSNGLGSDLFAILSIGDTLYGYNGSGRSPASLSLAAMKEKGYAAMSDFGIESVGVPGAVKAWVDIHHRHGKLPFKDVLAPAIDYAKNGFILSPTVARIWAMELEKRKHNRSPLYDSFWAQFSNGGEAPKAGDTVRFPHMARTLESIAGDGGQDFYNGNIAEKIEFFMKEHGGYMTVRDLSRQETLEVEPLSVSFEGVEVWELPPNGQGISVLMALDILKYKRTAPCDGASAHYIAEAIKRGMTDAAKYVADPEYMSLTTEDLLNPEYLKKCANRIGEKAETITYGNPLDRSTVYFAVGDEDGNMVSMIQSNYDGFGAGIVVPETGISLNNRLLNFALEEGHDNCLAGGKRPYHTIIPGFLTKEGKPYGAFGVMGGFMQPQGHVQTLLELLRYGRNPQAALDAPRFMWTGEKNLVVEEDYDEKAVEELIRRGHHVKRPSHDLDMGRGQYLLYDRERKVYMGGTEKRCDGYIAVADSFLYKPFAGK</sequence>
<protein>
    <submittedName>
        <fullName evidence="1">Putative gamma-glutamyltransferase</fullName>
    </submittedName>
</protein>
<dbReference type="InterPro" id="IPR029055">
    <property type="entry name" value="Ntn_hydrolases_N"/>
</dbReference>
<dbReference type="InterPro" id="IPR043138">
    <property type="entry name" value="GGT_lsub"/>
</dbReference>
<comment type="caution">
    <text evidence="1">The sequence shown here is derived from an EMBL/GenBank/DDBJ whole genome shotgun (WGS) entry which is preliminary data.</text>
</comment>
<dbReference type="PRINTS" id="PR01210">
    <property type="entry name" value="GGTRANSPTASE"/>
</dbReference>
<proteinExistence type="predicted"/>
<dbReference type="Gene3D" id="1.10.246.130">
    <property type="match status" value="1"/>
</dbReference>
<dbReference type="RefSeq" id="WP_068367178.1">
    <property type="nucleotide sequence ID" value="NZ_CALTYF010000006.1"/>
</dbReference>
<dbReference type="InterPro" id="IPR043137">
    <property type="entry name" value="GGT_ssub_C"/>
</dbReference>
<keyword evidence="2" id="KW-1185">Reference proteome</keyword>
<dbReference type="AlphaFoldDB" id="A0A134AIF5"/>
<accession>A0A134AIF5</accession>
<dbReference type="PANTHER" id="PTHR43881:SF1">
    <property type="entry name" value="GAMMA-GLUTAMYLTRANSPEPTIDASE (AFU_ORTHOLOGUE AFUA_4G13580)"/>
    <property type="match status" value="1"/>
</dbReference>
<evidence type="ECO:0000313" key="2">
    <source>
        <dbReference type="Proteomes" id="UP000070442"/>
    </source>
</evidence>
<name>A0A134AIF5_9FIRM</name>
<dbReference type="EMBL" id="LSDG01000019">
    <property type="protein sequence ID" value="KXB67419.1"/>
    <property type="molecule type" value="Genomic_DNA"/>
</dbReference>